<organism evidence="1 2">
    <name type="scientific">Marinococcus halophilus</name>
    <dbReference type="NCBI Taxonomy" id="1371"/>
    <lineage>
        <taxon>Bacteria</taxon>
        <taxon>Bacillati</taxon>
        <taxon>Bacillota</taxon>
        <taxon>Bacilli</taxon>
        <taxon>Bacillales</taxon>
        <taxon>Bacillaceae</taxon>
        <taxon>Marinococcus</taxon>
    </lineage>
</organism>
<dbReference type="EMBL" id="BJUN01000001">
    <property type="protein sequence ID" value="GEK57376.1"/>
    <property type="molecule type" value="Genomic_DNA"/>
</dbReference>
<comment type="caution">
    <text evidence="1">The sequence shown here is derived from an EMBL/GenBank/DDBJ whole genome shotgun (WGS) entry which is preliminary data.</text>
</comment>
<dbReference type="OrthoDB" id="2351076at2"/>
<name>A0A510Y236_MARHA</name>
<evidence type="ECO:0008006" key="3">
    <source>
        <dbReference type="Google" id="ProtNLM"/>
    </source>
</evidence>
<sequence>MKLSLPSAYARNHTSQAGNGDIKAGQIIKGAVKQLYPGQQAAVAVNGRVYHASLEAPVETGKSYYFQVKNEHGRQIWQVAVGGTAETSADKSQVLLKQLDLSSGKQEQYIFRMFEQMQLPVTSETLQKSVQLLKSEGAVNKQGMQTLQWMLAAGAPLKTSIFQSIHQVLHGTSPAEDMAALLERHRPAEALHQSLKNAVLTPESFKGNLEAPTKPLQLFAATAAVAANDKNGQARQLIHQLFSGLQPPLNAEAFLQHLRQGIGSSGSMENWLQAQVKDAGQMHQTVQQAPGVASQLNVQALMKAWHPLVPEAGAVLDHMPQMVKWLTSHVGSTSWAAWAESGSKEAMQAAYRHLEQAQTHIMSRNELSPQHERTVAHVAGQQLMQQADQDAWLQQLSHLPAKWGEMLSDAVVHWEGKRTEDGKLDPDTCHILFQLEMDRLGVLIADVQIYKRNVTVNISSENPHPERTLHLLQPMLKTAMASLNYQLVSLQWHEEEAVAEKPRAQQSRPRGAFDVRI</sequence>
<reference evidence="1 2" key="1">
    <citation type="submission" date="2019-07" db="EMBL/GenBank/DDBJ databases">
        <title>Whole genome shotgun sequence of Marinococcus halophilus NBRC 102359.</title>
        <authorList>
            <person name="Hosoyama A."/>
            <person name="Uohara A."/>
            <person name="Ohji S."/>
            <person name="Ichikawa N."/>
        </authorList>
    </citation>
    <scope>NUCLEOTIDE SEQUENCE [LARGE SCALE GENOMIC DNA]</scope>
    <source>
        <strain evidence="1 2">NBRC 102359</strain>
    </source>
</reference>
<dbReference type="STRING" id="1371.GCA_900166605_02423"/>
<keyword evidence="2" id="KW-1185">Reference proteome</keyword>
<evidence type="ECO:0000313" key="2">
    <source>
        <dbReference type="Proteomes" id="UP000321051"/>
    </source>
</evidence>
<protein>
    <recommendedName>
        <fullName evidence="3">Flagellar hook-length control protein-like C-terminal domain-containing protein</fullName>
    </recommendedName>
</protein>
<dbReference type="AlphaFoldDB" id="A0A510Y236"/>
<dbReference type="Proteomes" id="UP000321051">
    <property type="component" value="Unassembled WGS sequence"/>
</dbReference>
<accession>A0A510Y236</accession>
<gene>
    <name evidence="1" type="primary">ylqG</name>
    <name evidence="1" type="ORF">MHA01_02810</name>
</gene>
<dbReference type="RefSeq" id="WP_094907869.1">
    <property type="nucleotide sequence ID" value="NZ_BJUN01000001.1"/>
</dbReference>
<evidence type="ECO:0000313" key="1">
    <source>
        <dbReference type="EMBL" id="GEK57376.1"/>
    </source>
</evidence>
<proteinExistence type="predicted"/>